<evidence type="ECO:0000313" key="3">
    <source>
        <dbReference type="EMBL" id="QDV75606.1"/>
    </source>
</evidence>
<dbReference type="CDD" id="cd00130">
    <property type="entry name" value="PAS"/>
    <property type="match status" value="1"/>
</dbReference>
<organism evidence="3 4">
    <name type="scientific">Botrimarina mediterranea</name>
    <dbReference type="NCBI Taxonomy" id="2528022"/>
    <lineage>
        <taxon>Bacteria</taxon>
        <taxon>Pseudomonadati</taxon>
        <taxon>Planctomycetota</taxon>
        <taxon>Planctomycetia</taxon>
        <taxon>Pirellulales</taxon>
        <taxon>Lacipirellulaceae</taxon>
        <taxon>Botrimarina</taxon>
    </lineage>
</organism>
<dbReference type="Gene3D" id="3.30.450.20">
    <property type="entry name" value="PAS domain"/>
    <property type="match status" value="1"/>
</dbReference>
<feature type="domain" description="PAS" evidence="2">
    <location>
        <begin position="37"/>
        <end position="82"/>
    </location>
</feature>
<proteinExistence type="predicted"/>
<protein>
    <submittedName>
        <fullName evidence="3">PAS fold protein</fullName>
    </submittedName>
</protein>
<dbReference type="Proteomes" id="UP000316426">
    <property type="component" value="Chromosome"/>
</dbReference>
<dbReference type="SMART" id="SM00091">
    <property type="entry name" value="PAS"/>
    <property type="match status" value="1"/>
</dbReference>
<dbReference type="NCBIfam" id="TIGR00229">
    <property type="entry name" value="sensory_box"/>
    <property type="match status" value="1"/>
</dbReference>
<dbReference type="SUPFAM" id="SSF55785">
    <property type="entry name" value="PYP-like sensor domain (PAS domain)"/>
    <property type="match status" value="1"/>
</dbReference>
<keyword evidence="4" id="KW-1185">Reference proteome</keyword>
<dbReference type="InterPro" id="IPR013767">
    <property type="entry name" value="PAS_fold"/>
</dbReference>
<evidence type="ECO:0000313" key="4">
    <source>
        <dbReference type="Proteomes" id="UP000316426"/>
    </source>
</evidence>
<dbReference type="PROSITE" id="PS50112">
    <property type="entry name" value="PAS"/>
    <property type="match status" value="1"/>
</dbReference>
<dbReference type="EMBL" id="CP036349">
    <property type="protein sequence ID" value="QDV75606.1"/>
    <property type="molecule type" value="Genomic_DNA"/>
</dbReference>
<feature type="coiled-coil region" evidence="1">
    <location>
        <begin position="155"/>
        <end position="182"/>
    </location>
</feature>
<evidence type="ECO:0000259" key="2">
    <source>
        <dbReference type="PROSITE" id="PS50112"/>
    </source>
</evidence>
<evidence type="ECO:0000256" key="1">
    <source>
        <dbReference type="SAM" id="Coils"/>
    </source>
</evidence>
<name>A0A518KCU1_9BACT</name>
<accession>A0A518KCU1</accession>
<dbReference type="InterPro" id="IPR000014">
    <property type="entry name" value="PAS"/>
</dbReference>
<dbReference type="AlphaFoldDB" id="A0A518KCU1"/>
<dbReference type="Pfam" id="PF00989">
    <property type="entry name" value="PAS"/>
    <property type="match status" value="1"/>
</dbReference>
<reference evidence="3 4" key="1">
    <citation type="submission" date="2019-02" db="EMBL/GenBank/DDBJ databases">
        <title>Deep-cultivation of Planctomycetes and their phenomic and genomic characterization uncovers novel biology.</title>
        <authorList>
            <person name="Wiegand S."/>
            <person name="Jogler M."/>
            <person name="Boedeker C."/>
            <person name="Pinto D."/>
            <person name="Vollmers J."/>
            <person name="Rivas-Marin E."/>
            <person name="Kohn T."/>
            <person name="Peeters S.H."/>
            <person name="Heuer A."/>
            <person name="Rast P."/>
            <person name="Oberbeckmann S."/>
            <person name="Bunk B."/>
            <person name="Jeske O."/>
            <person name="Meyerdierks A."/>
            <person name="Storesund J.E."/>
            <person name="Kallscheuer N."/>
            <person name="Luecker S."/>
            <person name="Lage O.M."/>
            <person name="Pohl T."/>
            <person name="Merkel B.J."/>
            <person name="Hornburger P."/>
            <person name="Mueller R.-W."/>
            <person name="Bruemmer F."/>
            <person name="Labrenz M."/>
            <person name="Spormann A.M."/>
            <person name="Op den Camp H."/>
            <person name="Overmann J."/>
            <person name="Amann R."/>
            <person name="Jetten M.S.M."/>
            <person name="Mascher T."/>
            <person name="Medema M.H."/>
            <person name="Devos D.P."/>
            <person name="Kaster A.-K."/>
            <person name="Ovreas L."/>
            <person name="Rohde M."/>
            <person name="Galperin M.Y."/>
            <person name="Jogler C."/>
        </authorList>
    </citation>
    <scope>NUCLEOTIDE SEQUENCE [LARGE SCALE GENOMIC DNA]</scope>
    <source>
        <strain evidence="3 4">Spa11</strain>
    </source>
</reference>
<dbReference type="GO" id="GO:0006355">
    <property type="term" value="P:regulation of DNA-templated transcription"/>
    <property type="evidence" value="ECO:0007669"/>
    <property type="project" value="InterPro"/>
</dbReference>
<dbReference type="InterPro" id="IPR035965">
    <property type="entry name" value="PAS-like_dom_sf"/>
</dbReference>
<dbReference type="KEGG" id="bmei:Spa11_38260"/>
<sequence>MKSIPPMQRTFGPLLASLAAKLTRLVRPRDWRYQARASELLDAVLATASDSVFFVDSRGKVRDCNLVAEQIFGRDRSEMIGRGIALYVPSLAFSALRRRAKGMGHDSLSLEMPGRLETLATDSSGSTFPVSVAVRSLSVWGNKGCLVRLRDDSRREADRQEIRRLTDQLAIAKRALEHFNAASVGD</sequence>
<gene>
    <name evidence="3" type="ORF">Spa11_38260</name>
</gene>
<keyword evidence="1" id="KW-0175">Coiled coil</keyword>